<protein>
    <submittedName>
        <fullName evidence="1">Uncharacterized protein</fullName>
    </submittedName>
</protein>
<proteinExistence type="predicted"/>
<organism evidence="1 2">
    <name type="scientific">Trifolium medium</name>
    <dbReference type="NCBI Taxonomy" id="97028"/>
    <lineage>
        <taxon>Eukaryota</taxon>
        <taxon>Viridiplantae</taxon>
        <taxon>Streptophyta</taxon>
        <taxon>Embryophyta</taxon>
        <taxon>Tracheophyta</taxon>
        <taxon>Spermatophyta</taxon>
        <taxon>Magnoliopsida</taxon>
        <taxon>eudicotyledons</taxon>
        <taxon>Gunneridae</taxon>
        <taxon>Pentapetalae</taxon>
        <taxon>rosids</taxon>
        <taxon>fabids</taxon>
        <taxon>Fabales</taxon>
        <taxon>Fabaceae</taxon>
        <taxon>Papilionoideae</taxon>
        <taxon>50 kb inversion clade</taxon>
        <taxon>NPAAA clade</taxon>
        <taxon>Hologalegina</taxon>
        <taxon>IRL clade</taxon>
        <taxon>Trifolieae</taxon>
        <taxon>Trifolium</taxon>
    </lineage>
</organism>
<feature type="non-terminal residue" evidence="1">
    <location>
        <position position="63"/>
    </location>
</feature>
<reference evidence="1 2" key="1">
    <citation type="journal article" date="2018" name="Front. Plant Sci.">
        <title>Red Clover (Trifolium pratense) and Zigzag Clover (T. medium) - A Picture of Genomic Similarities and Differences.</title>
        <authorList>
            <person name="Dluhosova J."/>
            <person name="Istvanek J."/>
            <person name="Nedelnik J."/>
            <person name="Repkova J."/>
        </authorList>
    </citation>
    <scope>NUCLEOTIDE SEQUENCE [LARGE SCALE GENOMIC DNA]</scope>
    <source>
        <strain evidence="2">cv. 10/8</strain>
        <tissue evidence="1">Leaf</tissue>
    </source>
</reference>
<name>A0A392UB67_9FABA</name>
<dbReference type="EMBL" id="LXQA010746600">
    <property type="protein sequence ID" value="MCI68975.1"/>
    <property type="molecule type" value="Genomic_DNA"/>
</dbReference>
<comment type="caution">
    <text evidence="1">The sequence shown here is derived from an EMBL/GenBank/DDBJ whole genome shotgun (WGS) entry which is preliminary data.</text>
</comment>
<keyword evidence="2" id="KW-1185">Reference proteome</keyword>
<accession>A0A392UB67</accession>
<sequence length="63" mass="6995">MGSGRYNEQICNGCPAEDTLIQGWAIDDRELDCDRFCRFIGTHSNDQVDIAPGFGRCAIEALE</sequence>
<dbReference type="AlphaFoldDB" id="A0A392UB67"/>
<dbReference type="Proteomes" id="UP000265520">
    <property type="component" value="Unassembled WGS sequence"/>
</dbReference>
<evidence type="ECO:0000313" key="1">
    <source>
        <dbReference type="EMBL" id="MCI68975.1"/>
    </source>
</evidence>
<evidence type="ECO:0000313" key="2">
    <source>
        <dbReference type="Proteomes" id="UP000265520"/>
    </source>
</evidence>